<dbReference type="GO" id="GO:0003676">
    <property type="term" value="F:nucleic acid binding"/>
    <property type="evidence" value="ECO:0007669"/>
    <property type="project" value="InterPro"/>
</dbReference>
<dbReference type="InterPro" id="IPR003615">
    <property type="entry name" value="HNH_nuc"/>
</dbReference>
<keyword evidence="2" id="KW-0255">Endonuclease</keyword>
<gene>
    <name evidence="2" type="ORF">FOY51_00085</name>
</gene>
<proteinExistence type="predicted"/>
<evidence type="ECO:0000259" key="1">
    <source>
        <dbReference type="Pfam" id="PF01844"/>
    </source>
</evidence>
<dbReference type="Pfam" id="PF01844">
    <property type="entry name" value="HNH"/>
    <property type="match status" value="1"/>
</dbReference>
<accession>A0A5A7SG38</accession>
<evidence type="ECO:0000313" key="2">
    <source>
        <dbReference type="EMBL" id="KAA0024409.1"/>
    </source>
</evidence>
<dbReference type="EMBL" id="VLNY01000001">
    <property type="protein sequence ID" value="KAA0024409.1"/>
    <property type="molecule type" value="Genomic_DNA"/>
</dbReference>
<dbReference type="InterPro" id="IPR002711">
    <property type="entry name" value="HNH"/>
</dbReference>
<dbReference type="OrthoDB" id="5241234at2"/>
<keyword evidence="3" id="KW-1185">Reference proteome</keyword>
<sequence length="439" mass="47367">MFDTGVVEEADAAGVAALVGWLAGVGGDVDDGARIDLLRALEDVKAACVAAQAKTAADFEASRIALRAAAGVPKYRRNRGISSEIALARRDSPHRGSQHLGFAQAMVDMPHTLALLERGLLNEWRATILVRETACLDREDRTGIDAELCADPTTLDGLGDRALTATVREHAARRDAEAMVKRASKAVGDRRVTTRPAHDTMAYVNALLPVDQAVAIQAILGRDADSLRAGGDERTRSQIMADLLVERVTGISAVVGPPITVNLVISDESLFADGTDAAHVEGYGPIPAGLARHWVKDRNNLELRRVYANPTTGALTTMESVSRCFPPGLARFIDVRDRYCRAPWCDAPIRHRDHIVEHQAGGPTTADNGAGLCEACNHAKQGAGWQSQPVTQKPGERHSYRFTIPTGHEYTSTAPPTPTPLDIYMPAERWVRTVLYEAA</sequence>
<keyword evidence="2" id="KW-0378">Hydrolase</keyword>
<dbReference type="AlphaFoldDB" id="A0A5A7SG38"/>
<name>A0A5A7SG38_9NOCA</name>
<feature type="domain" description="HNH" evidence="1">
    <location>
        <begin position="340"/>
        <end position="380"/>
    </location>
</feature>
<reference evidence="2 3" key="1">
    <citation type="submission" date="2019-07" db="EMBL/GenBank/DDBJ databases">
        <title>Rhodococcus cavernicolus sp. nov., isolated from a cave.</title>
        <authorList>
            <person name="Lee S.D."/>
        </authorList>
    </citation>
    <scope>NUCLEOTIDE SEQUENCE [LARGE SCALE GENOMIC DNA]</scope>
    <source>
        <strain evidence="2 3">C1-24</strain>
    </source>
</reference>
<dbReference type="RefSeq" id="WP_149428185.1">
    <property type="nucleotide sequence ID" value="NZ_VLNY01000001.1"/>
</dbReference>
<protein>
    <submittedName>
        <fullName evidence="2">HNH endonuclease</fullName>
    </submittedName>
</protein>
<dbReference type="CDD" id="cd00085">
    <property type="entry name" value="HNHc"/>
    <property type="match status" value="1"/>
</dbReference>
<comment type="caution">
    <text evidence="2">The sequence shown here is derived from an EMBL/GenBank/DDBJ whole genome shotgun (WGS) entry which is preliminary data.</text>
</comment>
<dbReference type="GO" id="GO:0004519">
    <property type="term" value="F:endonuclease activity"/>
    <property type="evidence" value="ECO:0007669"/>
    <property type="project" value="UniProtKB-KW"/>
</dbReference>
<dbReference type="GO" id="GO:0008270">
    <property type="term" value="F:zinc ion binding"/>
    <property type="evidence" value="ECO:0007669"/>
    <property type="project" value="InterPro"/>
</dbReference>
<evidence type="ECO:0000313" key="3">
    <source>
        <dbReference type="Proteomes" id="UP000322244"/>
    </source>
</evidence>
<dbReference type="Gene3D" id="1.10.30.50">
    <property type="match status" value="1"/>
</dbReference>
<keyword evidence="2" id="KW-0540">Nuclease</keyword>
<dbReference type="Proteomes" id="UP000322244">
    <property type="component" value="Unassembled WGS sequence"/>
</dbReference>
<organism evidence="2 3">
    <name type="scientific">Antrihabitans cavernicola</name>
    <dbReference type="NCBI Taxonomy" id="2495913"/>
    <lineage>
        <taxon>Bacteria</taxon>
        <taxon>Bacillati</taxon>
        <taxon>Actinomycetota</taxon>
        <taxon>Actinomycetes</taxon>
        <taxon>Mycobacteriales</taxon>
        <taxon>Nocardiaceae</taxon>
        <taxon>Antrihabitans</taxon>
    </lineage>
</organism>